<organism evidence="1 2">
    <name type="scientific">Sphingomonas pokkalii</name>
    <dbReference type="NCBI Taxonomy" id="2175090"/>
    <lineage>
        <taxon>Bacteria</taxon>
        <taxon>Pseudomonadati</taxon>
        <taxon>Pseudomonadota</taxon>
        <taxon>Alphaproteobacteria</taxon>
        <taxon>Sphingomonadales</taxon>
        <taxon>Sphingomonadaceae</taxon>
        <taxon>Sphingomonas</taxon>
    </lineage>
</organism>
<proteinExistence type="predicted"/>
<dbReference type="EMBL" id="QENQ01000001">
    <property type="protein sequence ID" value="PVX28816.1"/>
    <property type="molecule type" value="Genomic_DNA"/>
</dbReference>
<sequence length="258" mass="27340">MSEEPVTEAELQAHVDGHLLPAREPVVLAWLAAHPEEARRIAAYRAQADALRQALEGIVDEPVPAALDLRLQLQHLGRRAGLRPAAAAACAAGLLLAGGAGGWALRGKALPPQTGTAALAREAASSYAVYANDATRPVELAAAERGALDSWFSRRLARPIRAPNLQAAGLTLIGGRLVATEHGAAALYLYQDQVGRRLVVYLRPMQVERTDHMQPRRDGAIGGWTWADDGLGFGVFGTAPVDSLHGAANIVRSQLKSV</sequence>
<name>A0A2U0SBS3_9SPHN</name>
<protein>
    <recommendedName>
        <fullName evidence="3">Anti-sigma factor</fullName>
    </recommendedName>
</protein>
<accession>A0A2U0SBS3</accession>
<gene>
    <name evidence="1" type="ORF">DD559_05305</name>
</gene>
<reference evidence="1 2" key="1">
    <citation type="submission" date="2018-05" db="EMBL/GenBank/DDBJ databases">
        <title>Description of Sphingomonas pokkalii sp nov, isolated from the rhizosphere of saline tolerant pokkali rice and its draft genome analysis.</title>
        <authorList>
            <person name="Menon R."/>
            <person name="Kumari S."/>
            <person name="Rameshkumar N."/>
        </authorList>
    </citation>
    <scope>NUCLEOTIDE SEQUENCE [LARGE SCALE GENOMIC DNA]</scope>
    <source>
        <strain evidence="1 2">L3B27</strain>
    </source>
</reference>
<evidence type="ECO:0000313" key="2">
    <source>
        <dbReference type="Proteomes" id="UP000245890"/>
    </source>
</evidence>
<dbReference type="Proteomes" id="UP000245890">
    <property type="component" value="Unassembled WGS sequence"/>
</dbReference>
<evidence type="ECO:0000313" key="1">
    <source>
        <dbReference type="EMBL" id="PVX28816.1"/>
    </source>
</evidence>
<dbReference type="RefSeq" id="WP_116468261.1">
    <property type="nucleotide sequence ID" value="NZ_QENQ01000001.1"/>
</dbReference>
<dbReference type="AlphaFoldDB" id="A0A2U0SBS3"/>
<keyword evidence="2" id="KW-1185">Reference proteome</keyword>
<evidence type="ECO:0008006" key="3">
    <source>
        <dbReference type="Google" id="ProtNLM"/>
    </source>
</evidence>
<comment type="caution">
    <text evidence="1">The sequence shown here is derived from an EMBL/GenBank/DDBJ whole genome shotgun (WGS) entry which is preliminary data.</text>
</comment>
<dbReference type="OrthoDB" id="7187254at2"/>